<reference evidence="2" key="1">
    <citation type="submission" date="2017-04" db="EMBL/GenBank/DDBJ databases">
        <title>Function of individual gut microbiota members based on whole genome sequencing of pure cultures obtained from chicken caecum.</title>
        <authorList>
            <person name="Medvecky M."/>
            <person name="Cejkova D."/>
            <person name="Polansky O."/>
            <person name="Karasova D."/>
            <person name="Kubasova T."/>
            <person name="Cizek A."/>
            <person name="Rychlik I."/>
        </authorList>
    </citation>
    <scope>NUCLEOTIDE SEQUENCE [LARGE SCALE GENOMIC DNA]</scope>
    <source>
        <strain evidence="2">An180</strain>
    </source>
</reference>
<comment type="caution">
    <text evidence="1">The sequence shown here is derived from an EMBL/GenBank/DDBJ whole genome shotgun (WGS) entry which is preliminary data.</text>
</comment>
<evidence type="ECO:0000313" key="2">
    <source>
        <dbReference type="Proteomes" id="UP000195897"/>
    </source>
</evidence>
<accession>A0A1Y4L4T7</accession>
<dbReference type="RefSeq" id="WP_087374071.1">
    <property type="nucleotide sequence ID" value="NZ_NFKK01000017.1"/>
</dbReference>
<dbReference type="InterPro" id="IPR032359">
    <property type="entry name" value="KwaB-like"/>
</dbReference>
<dbReference type="EMBL" id="NFKK01000017">
    <property type="protein sequence ID" value="OUP51795.1"/>
    <property type="molecule type" value="Genomic_DNA"/>
</dbReference>
<evidence type="ECO:0000313" key="1">
    <source>
        <dbReference type="EMBL" id="OUP51795.1"/>
    </source>
</evidence>
<proteinExistence type="predicted"/>
<gene>
    <name evidence="1" type="ORF">B5F17_11750</name>
</gene>
<protein>
    <recommendedName>
        <fullName evidence="3">DUF4868 domain-containing protein</fullName>
    </recommendedName>
</protein>
<dbReference type="AlphaFoldDB" id="A0A1Y4L4T7"/>
<dbReference type="Pfam" id="PF16162">
    <property type="entry name" value="KwaB"/>
    <property type="match status" value="1"/>
</dbReference>
<name>A0A1Y4L4T7_9FIRM</name>
<dbReference type="Proteomes" id="UP000195897">
    <property type="component" value="Unassembled WGS sequence"/>
</dbReference>
<evidence type="ECO:0008006" key="3">
    <source>
        <dbReference type="Google" id="ProtNLM"/>
    </source>
</evidence>
<sequence length="304" mass="34964">MERIKDIIVDDNSNVRVYLLKKKGYKGQYEAVVFPNALDQKIKETYATNYEHFCGERKIAEYDSVHSEKGTIKKIPLADLPYWNNMIVALSTADQNGIILNKENFTDNYAAIVLAYERVKDDHVEKTYLIAQYRKVESWYKRSVKFGFVANTIKQKDEEIFVLNGCIDTAIVAEDVFVLQETAFEKVFSYYEKSKRTVAAKKAEIENWKFLDNPKSFYEDVVGKKGATTKLARALEKAVGDFSALEPATVKHTLSQYDEFKDLAYDENDCIKFTPSVRDLIIDILRLTYARDLFSDSLVHTKGV</sequence>
<organism evidence="1 2">
    <name type="scientific">Butyricicoccus pullicaecorum</name>
    <dbReference type="NCBI Taxonomy" id="501571"/>
    <lineage>
        <taxon>Bacteria</taxon>
        <taxon>Bacillati</taxon>
        <taxon>Bacillota</taxon>
        <taxon>Clostridia</taxon>
        <taxon>Eubacteriales</taxon>
        <taxon>Butyricicoccaceae</taxon>
        <taxon>Butyricicoccus</taxon>
    </lineage>
</organism>